<reference evidence="2" key="4">
    <citation type="submission" date="2019-03" db="UniProtKB">
        <authorList>
            <consortium name="EnsemblPlants"/>
        </authorList>
    </citation>
    <scope>IDENTIFICATION</scope>
</reference>
<feature type="region of interest" description="Disordered" evidence="1">
    <location>
        <begin position="75"/>
        <end position="101"/>
    </location>
</feature>
<dbReference type="AlphaFoldDB" id="A0A453JHF6"/>
<reference evidence="2" key="3">
    <citation type="journal article" date="2017" name="Nature">
        <title>Genome sequence of the progenitor of the wheat D genome Aegilops tauschii.</title>
        <authorList>
            <person name="Luo M.C."/>
            <person name="Gu Y.Q."/>
            <person name="Puiu D."/>
            <person name="Wang H."/>
            <person name="Twardziok S.O."/>
            <person name="Deal K.R."/>
            <person name="Huo N."/>
            <person name="Zhu T."/>
            <person name="Wang L."/>
            <person name="Wang Y."/>
            <person name="McGuire P.E."/>
            <person name="Liu S."/>
            <person name="Long H."/>
            <person name="Ramasamy R.K."/>
            <person name="Rodriguez J.C."/>
            <person name="Van S.L."/>
            <person name="Yuan L."/>
            <person name="Wang Z."/>
            <person name="Xia Z."/>
            <person name="Xiao L."/>
            <person name="Anderson O.D."/>
            <person name="Ouyang S."/>
            <person name="Liang Y."/>
            <person name="Zimin A.V."/>
            <person name="Pertea G."/>
            <person name="Qi P."/>
            <person name="Bennetzen J.L."/>
            <person name="Dai X."/>
            <person name="Dawson M.W."/>
            <person name="Muller H.G."/>
            <person name="Kugler K."/>
            <person name="Rivarola-Duarte L."/>
            <person name="Spannagl M."/>
            <person name="Mayer K.F.X."/>
            <person name="Lu F.H."/>
            <person name="Bevan M.W."/>
            <person name="Leroy P."/>
            <person name="Li P."/>
            <person name="You F.M."/>
            <person name="Sun Q."/>
            <person name="Liu Z."/>
            <person name="Lyons E."/>
            <person name="Wicker T."/>
            <person name="Salzberg S.L."/>
            <person name="Devos K.M."/>
            <person name="Dvorak J."/>
        </authorList>
    </citation>
    <scope>NUCLEOTIDE SEQUENCE [LARGE SCALE GENOMIC DNA]</scope>
    <source>
        <strain evidence="2">cv. AL8/78</strain>
    </source>
</reference>
<dbReference type="EnsemblPlants" id="AET5Gv20035500.20">
    <property type="protein sequence ID" value="AET5Gv20035500.20"/>
    <property type="gene ID" value="AET5Gv20035500"/>
</dbReference>
<proteinExistence type="predicted"/>
<name>A0A453JHF6_AEGTS</name>
<organism evidence="2 3">
    <name type="scientific">Aegilops tauschii subsp. strangulata</name>
    <name type="common">Goatgrass</name>
    <dbReference type="NCBI Taxonomy" id="200361"/>
    <lineage>
        <taxon>Eukaryota</taxon>
        <taxon>Viridiplantae</taxon>
        <taxon>Streptophyta</taxon>
        <taxon>Embryophyta</taxon>
        <taxon>Tracheophyta</taxon>
        <taxon>Spermatophyta</taxon>
        <taxon>Magnoliopsida</taxon>
        <taxon>Liliopsida</taxon>
        <taxon>Poales</taxon>
        <taxon>Poaceae</taxon>
        <taxon>BOP clade</taxon>
        <taxon>Pooideae</taxon>
        <taxon>Triticodae</taxon>
        <taxon>Triticeae</taxon>
        <taxon>Triticinae</taxon>
        <taxon>Aegilops</taxon>
    </lineage>
</organism>
<dbReference type="EnsemblPlants" id="AET5Gv20035500.22">
    <property type="protein sequence ID" value="AET5Gv20035500.22"/>
    <property type="gene ID" value="AET5Gv20035500"/>
</dbReference>
<keyword evidence="3" id="KW-1185">Reference proteome</keyword>
<evidence type="ECO:0000256" key="1">
    <source>
        <dbReference type="SAM" id="MobiDB-lite"/>
    </source>
</evidence>
<sequence>ISKLSLLSIECLNPPKAHSLCSDIEQLLPPIEKKHEVLNLSGFERWTVLTGNRYAFQKAFLLNRLCTPFYESSHGHRHHRGPIRVGPGAQAPRPRIFISTD</sequence>
<dbReference type="Proteomes" id="UP000015105">
    <property type="component" value="Chromosome 5D"/>
</dbReference>
<protein>
    <submittedName>
        <fullName evidence="2">Uncharacterized protein</fullName>
    </submittedName>
</protein>
<evidence type="ECO:0000313" key="3">
    <source>
        <dbReference type="Proteomes" id="UP000015105"/>
    </source>
</evidence>
<dbReference type="Gramene" id="AET5Gv20035500.22">
    <property type="protein sequence ID" value="AET5Gv20035500.22"/>
    <property type="gene ID" value="AET5Gv20035500"/>
</dbReference>
<reference evidence="2" key="5">
    <citation type="journal article" date="2021" name="G3 (Bethesda)">
        <title>Aegilops tauschii genome assembly Aet v5.0 features greater sequence contiguity and improved annotation.</title>
        <authorList>
            <person name="Wang L."/>
            <person name="Zhu T."/>
            <person name="Rodriguez J.C."/>
            <person name="Deal K.R."/>
            <person name="Dubcovsky J."/>
            <person name="McGuire P.E."/>
            <person name="Lux T."/>
            <person name="Spannagl M."/>
            <person name="Mayer K.F.X."/>
            <person name="Baldrich P."/>
            <person name="Meyers B.C."/>
            <person name="Huo N."/>
            <person name="Gu Y.Q."/>
            <person name="Zhou H."/>
            <person name="Devos K.M."/>
            <person name="Bennetzen J.L."/>
            <person name="Unver T."/>
            <person name="Budak H."/>
            <person name="Gulick P.J."/>
            <person name="Galiba G."/>
            <person name="Kalapos B."/>
            <person name="Nelson D.R."/>
            <person name="Li P."/>
            <person name="You F.M."/>
            <person name="Luo M.C."/>
            <person name="Dvorak J."/>
        </authorList>
    </citation>
    <scope>NUCLEOTIDE SEQUENCE [LARGE SCALE GENOMIC DNA]</scope>
    <source>
        <strain evidence="2">cv. AL8/78</strain>
    </source>
</reference>
<evidence type="ECO:0000313" key="2">
    <source>
        <dbReference type="EnsemblPlants" id="AET5Gv20035500.20"/>
    </source>
</evidence>
<reference evidence="3" key="1">
    <citation type="journal article" date="2014" name="Science">
        <title>Ancient hybridizations among the ancestral genomes of bread wheat.</title>
        <authorList>
            <consortium name="International Wheat Genome Sequencing Consortium,"/>
            <person name="Marcussen T."/>
            <person name="Sandve S.R."/>
            <person name="Heier L."/>
            <person name="Spannagl M."/>
            <person name="Pfeifer M."/>
            <person name="Jakobsen K.S."/>
            <person name="Wulff B.B."/>
            <person name="Steuernagel B."/>
            <person name="Mayer K.F."/>
            <person name="Olsen O.A."/>
        </authorList>
    </citation>
    <scope>NUCLEOTIDE SEQUENCE [LARGE SCALE GENOMIC DNA]</scope>
    <source>
        <strain evidence="3">cv. AL8/78</strain>
    </source>
</reference>
<reference evidence="3" key="2">
    <citation type="journal article" date="2017" name="Nat. Plants">
        <title>The Aegilops tauschii genome reveals multiple impacts of transposons.</title>
        <authorList>
            <person name="Zhao G."/>
            <person name="Zou C."/>
            <person name="Li K."/>
            <person name="Wang K."/>
            <person name="Li T."/>
            <person name="Gao L."/>
            <person name="Zhang X."/>
            <person name="Wang H."/>
            <person name="Yang Z."/>
            <person name="Liu X."/>
            <person name="Jiang W."/>
            <person name="Mao L."/>
            <person name="Kong X."/>
            <person name="Jiao Y."/>
            <person name="Jia J."/>
        </authorList>
    </citation>
    <scope>NUCLEOTIDE SEQUENCE [LARGE SCALE GENOMIC DNA]</scope>
    <source>
        <strain evidence="3">cv. AL8/78</strain>
    </source>
</reference>
<dbReference type="Gramene" id="AET5Gv20035500.20">
    <property type="protein sequence ID" value="AET5Gv20035500.20"/>
    <property type="gene ID" value="AET5Gv20035500"/>
</dbReference>
<accession>A0A453JHF6</accession>